<name>A0A1G9XZP3_9HYPH</name>
<evidence type="ECO:0000256" key="1">
    <source>
        <dbReference type="SAM" id="MobiDB-lite"/>
    </source>
</evidence>
<feature type="region of interest" description="Disordered" evidence="1">
    <location>
        <begin position="197"/>
        <end position="262"/>
    </location>
</feature>
<protein>
    <submittedName>
        <fullName evidence="2">Uncharacterized protein</fullName>
    </submittedName>
</protein>
<feature type="compositionally biased region" description="Low complexity" evidence="1">
    <location>
        <begin position="221"/>
        <end position="256"/>
    </location>
</feature>
<dbReference type="STRING" id="582672.SAMN05216360_105105"/>
<dbReference type="Proteomes" id="UP000198704">
    <property type="component" value="Unassembled WGS sequence"/>
</dbReference>
<reference evidence="3" key="1">
    <citation type="submission" date="2016-10" db="EMBL/GenBank/DDBJ databases">
        <authorList>
            <person name="Varghese N."/>
            <person name="Submissions S."/>
        </authorList>
    </citation>
    <scope>NUCLEOTIDE SEQUENCE [LARGE SCALE GENOMIC DNA]</scope>
    <source>
        <strain evidence="3">BL47</strain>
    </source>
</reference>
<proteinExistence type="predicted"/>
<accession>A0A1G9XZP3</accession>
<feature type="region of interest" description="Disordered" evidence="1">
    <location>
        <begin position="117"/>
        <end position="185"/>
    </location>
</feature>
<evidence type="ECO:0000313" key="3">
    <source>
        <dbReference type="Proteomes" id="UP000198704"/>
    </source>
</evidence>
<gene>
    <name evidence="2" type="ORF">SAMN05216360_105105</name>
</gene>
<dbReference type="EMBL" id="FNHS01000005">
    <property type="protein sequence ID" value="SDN02230.1"/>
    <property type="molecule type" value="Genomic_DNA"/>
</dbReference>
<organism evidence="2 3">
    <name type="scientific">Methylobacterium phyllostachyos</name>
    <dbReference type="NCBI Taxonomy" id="582672"/>
    <lineage>
        <taxon>Bacteria</taxon>
        <taxon>Pseudomonadati</taxon>
        <taxon>Pseudomonadota</taxon>
        <taxon>Alphaproteobacteria</taxon>
        <taxon>Hyphomicrobiales</taxon>
        <taxon>Methylobacteriaceae</taxon>
        <taxon>Methylobacterium</taxon>
    </lineage>
</organism>
<evidence type="ECO:0000313" key="2">
    <source>
        <dbReference type="EMBL" id="SDN02230.1"/>
    </source>
</evidence>
<dbReference type="AlphaFoldDB" id="A0A1G9XZP3"/>
<sequence>MRAKELDTPGVLDQPKTEDPALGAAIDRYIAKSRRSIGRTKAEVLQAIKGYALAALPCSAVTRAESTAFITGLGEGHDPSALGNHRSHRSAVMTSARRGWGWPLDPEALEGCRLRRPAQGLGRPGEAARAAADARRARPANDACRRGPDPPTVIAADHRPRAVAGRVRQPLPGSDRHAARLGAGADHGAAFRRRLWAGDRAASRPGGESRRLTDKPRPGAAERPTPITPPAATAAATPEPGAPAEPRAGTAPAAPAGRRRRW</sequence>
<keyword evidence="3" id="KW-1185">Reference proteome</keyword>
<feature type="compositionally biased region" description="Basic and acidic residues" evidence="1">
    <location>
        <begin position="207"/>
        <end position="217"/>
    </location>
</feature>